<name>A0A931MXD2_9HYPH</name>
<dbReference type="PANTHER" id="PTHR43664">
    <property type="entry name" value="MONOAMINE OXIDASE-RELATED"/>
    <property type="match status" value="1"/>
</dbReference>
<proteinExistence type="predicted"/>
<dbReference type="SUPFAM" id="SSF54637">
    <property type="entry name" value="Thioesterase/thiol ester dehydrase-isomerase"/>
    <property type="match status" value="1"/>
</dbReference>
<gene>
    <name evidence="2" type="ORF">I5731_02495</name>
</gene>
<dbReference type="Gene3D" id="3.10.129.10">
    <property type="entry name" value="Hotdog Thioesterase"/>
    <property type="match status" value="1"/>
</dbReference>
<dbReference type="AlphaFoldDB" id="A0A931MXD2"/>
<dbReference type="InterPro" id="IPR029069">
    <property type="entry name" value="HotDog_dom_sf"/>
</dbReference>
<keyword evidence="3" id="KW-1185">Reference proteome</keyword>
<dbReference type="PANTHER" id="PTHR43664:SF1">
    <property type="entry name" value="BETA-METHYLMALYL-COA DEHYDRATASE"/>
    <property type="match status" value="1"/>
</dbReference>
<evidence type="ECO:0000259" key="1">
    <source>
        <dbReference type="Pfam" id="PF01575"/>
    </source>
</evidence>
<dbReference type="EMBL" id="JADZLT010000040">
    <property type="protein sequence ID" value="MBH0236680.1"/>
    <property type="molecule type" value="Genomic_DNA"/>
</dbReference>
<feature type="domain" description="MaoC-like" evidence="1">
    <location>
        <begin position="17"/>
        <end position="111"/>
    </location>
</feature>
<evidence type="ECO:0000313" key="3">
    <source>
        <dbReference type="Proteomes" id="UP000631694"/>
    </source>
</evidence>
<reference evidence="2" key="1">
    <citation type="submission" date="2020-12" db="EMBL/GenBank/DDBJ databases">
        <title>Methylobrevis albus sp. nov., isolated from fresh water lack sediment.</title>
        <authorList>
            <person name="Zou Q."/>
        </authorList>
    </citation>
    <scope>NUCLEOTIDE SEQUENCE</scope>
    <source>
        <strain evidence="2">L22</strain>
    </source>
</reference>
<organism evidence="2 3">
    <name type="scientific">Methylobrevis albus</name>
    <dbReference type="NCBI Taxonomy" id="2793297"/>
    <lineage>
        <taxon>Bacteria</taxon>
        <taxon>Pseudomonadati</taxon>
        <taxon>Pseudomonadota</taxon>
        <taxon>Alphaproteobacteria</taxon>
        <taxon>Hyphomicrobiales</taxon>
        <taxon>Pleomorphomonadaceae</taxon>
        <taxon>Methylobrevis</taxon>
    </lineage>
</organism>
<comment type="caution">
    <text evidence="2">The sequence shown here is derived from an EMBL/GenBank/DDBJ whole genome shotgun (WGS) entry which is preliminary data.</text>
</comment>
<dbReference type="InterPro" id="IPR002539">
    <property type="entry name" value="MaoC-like_dom"/>
</dbReference>
<dbReference type="Proteomes" id="UP000631694">
    <property type="component" value="Unassembled WGS sequence"/>
</dbReference>
<dbReference type="RefSeq" id="WP_197309782.1">
    <property type="nucleotide sequence ID" value="NZ_JADZLT010000040.1"/>
</dbReference>
<dbReference type="Pfam" id="PF01575">
    <property type="entry name" value="MaoC_dehydratas"/>
    <property type="match status" value="1"/>
</dbReference>
<dbReference type="CDD" id="cd03454">
    <property type="entry name" value="YdeM"/>
    <property type="match status" value="1"/>
</dbReference>
<accession>A0A931MXD2</accession>
<sequence length="146" mass="16118">MRLEDIEIGDVAVLGTHTFTEAEIIRFATAFDPQLFHTDPHAAVQSHFGALCASGWHTCCIWMRLTVDYSRARDTLAGISPGLRAIRWLKPVYAGDTLAYFNEVSAKRILRSRPGWGIIETRSTATNQHGELVFEMEGAVMVPAGG</sequence>
<evidence type="ECO:0000313" key="2">
    <source>
        <dbReference type="EMBL" id="MBH0236680.1"/>
    </source>
</evidence>
<dbReference type="InterPro" id="IPR052342">
    <property type="entry name" value="MCH/BMMD"/>
</dbReference>
<protein>
    <submittedName>
        <fullName evidence="2">MaoC family dehydratase</fullName>
    </submittedName>
</protein>